<evidence type="ECO:0000256" key="2">
    <source>
        <dbReference type="ARBA" id="ARBA00005009"/>
    </source>
</evidence>
<dbReference type="InterPro" id="IPR029062">
    <property type="entry name" value="Class_I_gatase-like"/>
</dbReference>
<keyword evidence="7" id="KW-0315">Glutamine amidotransferase</keyword>
<keyword evidence="5" id="KW-0808">Transferase</keyword>
<dbReference type="PRINTS" id="PR00097">
    <property type="entry name" value="ANTSNTHASEII"/>
</dbReference>
<dbReference type="Pfam" id="PF04715">
    <property type="entry name" value="Anth_synt_I_N"/>
    <property type="match status" value="1"/>
</dbReference>
<dbReference type="InterPro" id="IPR006805">
    <property type="entry name" value="Anth_synth_I_N"/>
</dbReference>
<dbReference type="PANTHER" id="PTHR11236">
    <property type="entry name" value="AMINOBENZOATE/ANTHRANILATE SYNTHASE"/>
    <property type="match status" value="1"/>
</dbReference>
<dbReference type="OrthoDB" id="64220at2759"/>
<dbReference type="GO" id="GO:0000162">
    <property type="term" value="P:L-tryptophan biosynthetic process"/>
    <property type="evidence" value="ECO:0007669"/>
    <property type="project" value="TreeGrafter"/>
</dbReference>
<evidence type="ECO:0000256" key="1">
    <source>
        <dbReference type="ARBA" id="ARBA00001000"/>
    </source>
</evidence>
<dbReference type="EC" id="2.6.1.85" evidence="4"/>
<dbReference type="InterPro" id="IPR006221">
    <property type="entry name" value="TrpG/PapA_dom"/>
</dbReference>
<evidence type="ECO:0000256" key="9">
    <source>
        <dbReference type="ARBA" id="ARBA00031904"/>
    </source>
</evidence>
<feature type="domain" description="Chorismate-utilising enzyme C-terminal" evidence="11">
    <location>
        <begin position="449"/>
        <end position="719"/>
    </location>
</feature>
<dbReference type="NCBIfam" id="TIGR01823">
    <property type="entry name" value="PabB-fungal"/>
    <property type="match status" value="1"/>
</dbReference>
<proteinExistence type="inferred from homology"/>
<evidence type="ECO:0000256" key="5">
    <source>
        <dbReference type="ARBA" id="ARBA00022679"/>
    </source>
</evidence>
<comment type="catalytic activity">
    <reaction evidence="1">
        <text>chorismate + L-glutamine = 4-amino-4-deoxychorismate + L-glutamate</text>
        <dbReference type="Rhea" id="RHEA:11672"/>
        <dbReference type="ChEBI" id="CHEBI:29748"/>
        <dbReference type="ChEBI" id="CHEBI:29985"/>
        <dbReference type="ChEBI" id="CHEBI:58359"/>
        <dbReference type="ChEBI" id="CHEBI:58406"/>
        <dbReference type="EC" id="2.6.1.85"/>
    </reaction>
</comment>
<feature type="domain" description="Glutamine amidotransferase" evidence="10">
    <location>
        <begin position="9"/>
        <end position="200"/>
    </location>
</feature>
<evidence type="ECO:0000313" key="13">
    <source>
        <dbReference type="EMBL" id="KAF5352375.1"/>
    </source>
</evidence>
<dbReference type="EMBL" id="JAACJO010000011">
    <property type="protein sequence ID" value="KAF5352375.1"/>
    <property type="molecule type" value="Genomic_DNA"/>
</dbReference>
<dbReference type="CDD" id="cd01743">
    <property type="entry name" value="GATase1_Anthranilate_Synthase"/>
    <property type="match status" value="1"/>
</dbReference>
<dbReference type="InterPro" id="IPR005801">
    <property type="entry name" value="ADC_synthase"/>
</dbReference>
<dbReference type="InterPro" id="IPR017926">
    <property type="entry name" value="GATASE"/>
</dbReference>
<evidence type="ECO:0000256" key="3">
    <source>
        <dbReference type="ARBA" id="ARBA00005970"/>
    </source>
</evidence>
<dbReference type="GO" id="GO:0046820">
    <property type="term" value="F:4-amino-4-deoxychorismate synthase activity"/>
    <property type="evidence" value="ECO:0007669"/>
    <property type="project" value="UniProtKB-EC"/>
</dbReference>
<feature type="domain" description="Anthranilate synthase component I N-terminal" evidence="12">
    <location>
        <begin position="274"/>
        <end position="405"/>
    </location>
</feature>
<dbReference type="Gene3D" id="3.60.120.10">
    <property type="entry name" value="Anthranilate synthase"/>
    <property type="match status" value="1"/>
</dbReference>
<dbReference type="NCBIfam" id="TIGR00566">
    <property type="entry name" value="trpG_papA"/>
    <property type="match status" value="1"/>
</dbReference>
<comment type="pathway">
    <text evidence="2">Cofactor biosynthesis; tetrahydrofolate biosynthesis; 4-aminobenzoate from chorismate: step 1/2.</text>
</comment>
<evidence type="ECO:0000256" key="4">
    <source>
        <dbReference type="ARBA" id="ARBA00013139"/>
    </source>
</evidence>
<dbReference type="Proteomes" id="UP000559027">
    <property type="component" value="Unassembled WGS sequence"/>
</dbReference>
<evidence type="ECO:0000259" key="10">
    <source>
        <dbReference type="Pfam" id="PF00117"/>
    </source>
</evidence>
<evidence type="ECO:0000256" key="8">
    <source>
        <dbReference type="ARBA" id="ARBA00031329"/>
    </source>
</evidence>
<evidence type="ECO:0000259" key="11">
    <source>
        <dbReference type="Pfam" id="PF00425"/>
    </source>
</evidence>
<dbReference type="GO" id="GO:0008153">
    <property type="term" value="P:4-aminobenzoate biosynthetic process"/>
    <property type="evidence" value="ECO:0007669"/>
    <property type="project" value="TreeGrafter"/>
</dbReference>
<dbReference type="UniPathway" id="UPA00077">
    <property type="reaction ID" value="UER00149"/>
</dbReference>
<dbReference type="GO" id="GO:0046656">
    <property type="term" value="P:folic acid biosynthetic process"/>
    <property type="evidence" value="ECO:0007669"/>
    <property type="project" value="UniProtKB-KW"/>
</dbReference>
<keyword evidence="14" id="KW-1185">Reference proteome</keyword>
<dbReference type="PRINTS" id="PR00099">
    <property type="entry name" value="CPSGATASE"/>
</dbReference>
<evidence type="ECO:0000256" key="7">
    <source>
        <dbReference type="ARBA" id="ARBA00022962"/>
    </source>
</evidence>
<name>A0A8H5FWJ2_9AGAR</name>
<evidence type="ECO:0000313" key="14">
    <source>
        <dbReference type="Proteomes" id="UP000559027"/>
    </source>
</evidence>
<sequence>MTEKRPHILLIDSYCSFAYNLAALCKKAIPSSILHVIRNDTHTIKDLLPLLRQFSAVLIGPGPGSPDITSDIGVVRDLWKVADEHMIPIFGVCLGQQSLAIEHGASLHRLEAVKHGQVSVVRHAGDEIFEGLGEVKVVRYHSLHVKLEEGGAIKELAWTEDEENGKVIMAIKHTFKPFWAVQYHPESVLTDEGGLKMIMNFWKLAQDWNTRSRPLFVSPSQICVPKSHIWPRVHRCCPHHELNVSIDTVTHTSIAVPNINVLRLCEHLGAYDSSRRFVFLDSAASPGQFSILACLGDSSPQVTHYVNEDFIEVTTQNSKQRYELVGTDFWTWLDQYRNSRKVAGGDSEVPFWGGFAGYLTYEAGYEVLNISAPRQKDHRDAHHPDVNLVWIDRSVVVDTTRSRVWVQSLLRDDDKWVQETVHTIVCLSQEPEPSLPPAGEVTIQFPDHMQYVKSIKQCKEYLFSGDSYELCLTGQTHITVPKEAAISTWQRYKLLRTVNPAPHGGYLRLHPTTFLSSSPERFLSYSRSPGTICQLRPIKGTVRKLPHITREVAEEMLTGSRKEIAENLMIVDLIRHDLHNAVGENVTTKKFCDVEEYEHVWQLVSVIEGSLPHGTPAEIDDTLGWEVLRRSLPPGSMTGAPKKRSVELLQSIEGHERGPYSGVFGYWCAGGGGDWSVTIRSCFLHDSKKDGDEDWIVGAGGAITALSDPEAEWDEMNAKLNGVLRGFGASC</sequence>
<reference evidence="13 14" key="1">
    <citation type="journal article" date="2020" name="ISME J.">
        <title>Uncovering the hidden diversity of litter-decomposition mechanisms in mushroom-forming fungi.</title>
        <authorList>
            <person name="Floudas D."/>
            <person name="Bentzer J."/>
            <person name="Ahren D."/>
            <person name="Johansson T."/>
            <person name="Persson P."/>
            <person name="Tunlid A."/>
        </authorList>
    </citation>
    <scope>NUCLEOTIDE SEQUENCE [LARGE SCALE GENOMIC DNA]</scope>
    <source>
        <strain evidence="13 14">CBS 146.42</strain>
    </source>
</reference>
<evidence type="ECO:0000259" key="12">
    <source>
        <dbReference type="Pfam" id="PF04715"/>
    </source>
</evidence>
<evidence type="ECO:0000256" key="6">
    <source>
        <dbReference type="ARBA" id="ARBA00022909"/>
    </source>
</evidence>
<dbReference type="GO" id="GO:0046654">
    <property type="term" value="P:tetrahydrofolate biosynthetic process"/>
    <property type="evidence" value="ECO:0007669"/>
    <property type="project" value="UniProtKB-UniPathway"/>
</dbReference>
<dbReference type="PANTHER" id="PTHR11236:SF18">
    <property type="entry name" value="AMINODEOXYCHORISMATE SYNTHASE"/>
    <property type="match status" value="1"/>
</dbReference>
<dbReference type="InterPro" id="IPR010117">
    <property type="entry name" value="PabB_fungal"/>
</dbReference>
<dbReference type="InterPro" id="IPR019999">
    <property type="entry name" value="Anth_synth_I-like"/>
</dbReference>
<protein>
    <recommendedName>
        <fullName evidence="4">aminodeoxychorismate synthase</fullName>
        <ecNumber evidence="4">2.6.1.85</ecNumber>
    </recommendedName>
    <alternativeName>
        <fullName evidence="8">Para-aminobenzoate synthase</fullName>
    </alternativeName>
    <alternativeName>
        <fullName evidence="9">p-aminobenzoic acid synthase</fullName>
    </alternativeName>
</protein>
<dbReference type="SUPFAM" id="SSF56322">
    <property type="entry name" value="ADC synthase"/>
    <property type="match status" value="1"/>
</dbReference>
<keyword evidence="6" id="KW-0289">Folate biosynthesis</keyword>
<organism evidence="13 14">
    <name type="scientific">Leucocoprinus leucothites</name>
    <dbReference type="NCBI Taxonomy" id="201217"/>
    <lineage>
        <taxon>Eukaryota</taxon>
        <taxon>Fungi</taxon>
        <taxon>Dikarya</taxon>
        <taxon>Basidiomycota</taxon>
        <taxon>Agaricomycotina</taxon>
        <taxon>Agaricomycetes</taxon>
        <taxon>Agaricomycetidae</taxon>
        <taxon>Agaricales</taxon>
        <taxon>Agaricineae</taxon>
        <taxon>Agaricaceae</taxon>
        <taxon>Leucocoprinus</taxon>
    </lineage>
</organism>
<dbReference type="PRINTS" id="PR00096">
    <property type="entry name" value="GATASE"/>
</dbReference>
<accession>A0A8H5FWJ2</accession>
<dbReference type="AlphaFoldDB" id="A0A8H5FWJ2"/>
<dbReference type="PROSITE" id="PS51273">
    <property type="entry name" value="GATASE_TYPE_1"/>
    <property type="match status" value="1"/>
</dbReference>
<dbReference type="InterPro" id="IPR015890">
    <property type="entry name" value="Chorismate_C"/>
</dbReference>
<dbReference type="Pfam" id="PF00117">
    <property type="entry name" value="GATase"/>
    <property type="match status" value="1"/>
</dbReference>
<dbReference type="Gene3D" id="3.40.50.880">
    <property type="match status" value="1"/>
</dbReference>
<comment type="caution">
    <text evidence="13">The sequence shown here is derived from an EMBL/GenBank/DDBJ whole genome shotgun (WGS) entry which is preliminary data.</text>
</comment>
<gene>
    <name evidence="13" type="ORF">D9756_005962</name>
</gene>
<dbReference type="SUPFAM" id="SSF52317">
    <property type="entry name" value="Class I glutamine amidotransferase-like"/>
    <property type="match status" value="1"/>
</dbReference>
<dbReference type="GO" id="GO:0005737">
    <property type="term" value="C:cytoplasm"/>
    <property type="evidence" value="ECO:0007669"/>
    <property type="project" value="TreeGrafter"/>
</dbReference>
<comment type="similarity">
    <text evidence="3">In the C-terminal section; belongs to the anthranilate synthase component I family.</text>
</comment>
<dbReference type="Pfam" id="PF00425">
    <property type="entry name" value="Chorismate_bind"/>
    <property type="match status" value="1"/>
</dbReference>